<gene>
    <name evidence="1" type="ORF">PGT21_011523</name>
</gene>
<evidence type="ECO:0000313" key="1">
    <source>
        <dbReference type="EMBL" id="KAA1080561.1"/>
    </source>
</evidence>
<comment type="caution">
    <text evidence="1">The sequence shown here is derived from an EMBL/GenBank/DDBJ whole genome shotgun (WGS) entry which is preliminary data.</text>
</comment>
<dbReference type="AlphaFoldDB" id="A0A5B0MU68"/>
<organism evidence="1 2">
    <name type="scientific">Puccinia graminis f. sp. tritici</name>
    <dbReference type="NCBI Taxonomy" id="56615"/>
    <lineage>
        <taxon>Eukaryota</taxon>
        <taxon>Fungi</taxon>
        <taxon>Dikarya</taxon>
        <taxon>Basidiomycota</taxon>
        <taxon>Pucciniomycotina</taxon>
        <taxon>Pucciniomycetes</taxon>
        <taxon>Pucciniales</taxon>
        <taxon>Pucciniaceae</taxon>
        <taxon>Puccinia</taxon>
    </lineage>
</organism>
<dbReference type="Proteomes" id="UP000324748">
    <property type="component" value="Unassembled WGS sequence"/>
</dbReference>
<protein>
    <submittedName>
        <fullName evidence="1">Uncharacterized protein</fullName>
    </submittedName>
</protein>
<reference evidence="1 2" key="1">
    <citation type="submission" date="2019-05" db="EMBL/GenBank/DDBJ databases">
        <title>Emergence of the Ug99 lineage of the wheat stem rust pathogen through somatic hybridization.</title>
        <authorList>
            <person name="Li F."/>
            <person name="Upadhyaya N.M."/>
            <person name="Sperschneider J."/>
            <person name="Matny O."/>
            <person name="Nguyen-Phuc H."/>
            <person name="Mago R."/>
            <person name="Raley C."/>
            <person name="Miller M.E."/>
            <person name="Silverstein K.A.T."/>
            <person name="Henningsen E."/>
            <person name="Hirsch C.D."/>
            <person name="Visser B."/>
            <person name="Pretorius Z.A."/>
            <person name="Steffenson B.J."/>
            <person name="Schwessinger B."/>
            <person name="Dodds P.N."/>
            <person name="Figueroa M."/>
        </authorList>
    </citation>
    <scope>NUCLEOTIDE SEQUENCE [LARGE SCALE GENOMIC DNA]</scope>
    <source>
        <strain evidence="1">21-0</strain>
    </source>
</reference>
<sequence>MARMMMTIVWSNSPGNIRSDAGIASVQDALSFRELSSRLCSSRVHSTFCAQRIGSQLV</sequence>
<accession>A0A5B0MU68</accession>
<keyword evidence="2" id="KW-1185">Reference proteome</keyword>
<proteinExistence type="predicted"/>
<evidence type="ECO:0000313" key="2">
    <source>
        <dbReference type="Proteomes" id="UP000324748"/>
    </source>
</evidence>
<dbReference type="EMBL" id="VSWC01000131">
    <property type="protein sequence ID" value="KAA1080561.1"/>
    <property type="molecule type" value="Genomic_DNA"/>
</dbReference>
<name>A0A5B0MU68_PUCGR</name>